<dbReference type="EMBL" id="JAUTXT010000056">
    <property type="protein sequence ID" value="KAK3670438.1"/>
    <property type="molecule type" value="Genomic_DNA"/>
</dbReference>
<reference evidence="1" key="1">
    <citation type="submission" date="2023-07" db="EMBL/GenBank/DDBJ databases">
        <title>Black Yeasts Isolated from many extreme environments.</title>
        <authorList>
            <person name="Coleine C."/>
            <person name="Stajich J.E."/>
            <person name="Selbmann L."/>
        </authorList>
    </citation>
    <scope>NUCLEOTIDE SEQUENCE</scope>
    <source>
        <strain evidence="1">CCFEE 5485</strain>
    </source>
</reference>
<evidence type="ECO:0000313" key="2">
    <source>
        <dbReference type="Proteomes" id="UP001274830"/>
    </source>
</evidence>
<organism evidence="1 2">
    <name type="scientific">Recurvomyces mirabilis</name>
    <dbReference type="NCBI Taxonomy" id="574656"/>
    <lineage>
        <taxon>Eukaryota</taxon>
        <taxon>Fungi</taxon>
        <taxon>Dikarya</taxon>
        <taxon>Ascomycota</taxon>
        <taxon>Pezizomycotina</taxon>
        <taxon>Dothideomycetes</taxon>
        <taxon>Dothideomycetidae</taxon>
        <taxon>Mycosphaerellales</taxon>
        <taxon>Teratosphaeriaceae</taxon>
        <taxon>Recurvomyces</taxon>
    </lineage>
</organism>
<name>A0AAE0TNA4_9PEZI</name>
<protein>
    <submittedName>
        <fullName evidence="1">Uncharacterized protein</fullName>
    </submittedName>
</protein>
<accession>A0AAE0TNA4</accession>
<comment type="caution">
    <text evidence="1">The sequence shown here is derived from an EMBL/GenBank/DDBJ whole genome shotgun (WGS) entry which is preliminary data.</text>
</comment>
<evidence type="ECO:0000313" key="1">
    <source>
        <dbReference type="EMBL" id="KAK3670438.1"/>
    </source>
</evidence>
<proteinExistence type="predicted"/>
<dbReference type="AlphaFoldDB" id="A0AAE0TNA4"/>
<sequence>MNAFAQSDISRGIGIGNAAPTDETAKRWPSRISYATQAQRTKRDARIKQYRDYIEERNNCKNEIDRVVANIYTMLPPELVLVLFDHLVRACEWPLRGQDPRAVLGPPSIQMPTEQSLENAIESVFAMLPFVREFSDTPAPGFTVKSGLSSKFFSSAAKKALLTQHALSFPAIYPSATEPATRPYPPFLADKRDLIRHLNLLIDLDTIHYPLPLYLAQDSIHRLKEWFPQARSVVIKIIVSSYDRAYHKRGKANEVTNIGDEGRKLVKELQKVRVKKMYLMINTVGHGTGSMLEKGSIWADQVVPSSDPEVWFKLLRGAIVEVVEGGIAT</sequence>
<dbReference type="Proteomes" id="UP001274830">
    <property type="component" value="Unassembled WGS sequence"/>
</dbReference>
<gene>
    <name evidence="1" type="ORF">LTR78_009679</name>
</gene>
<keyword evidence="2" id="KW-1185">Reference proteome</keyword>